<evidence type="ECO:0000256" key="2">
    <source>
        <dbReference type="SAM" id="SignalP"/>
    </source>
</evidence>
<feature type="region of interest" description="Disordered" evidence="1">
    <location>
        <begin position="190"/>
        <end position="261"/>
    </location>
</feature>
<dbReference type="RefSeq" id="WP_091746425.1">
    <property type="nucleotide sequence ID" value="NZ_FODY01000010.1"/>
</dbReference>
<dbReference type="EMBL" id="FODY01000010">
    <property type="protein sequence ID" value="SEP09263.1"/>
    <property type="molecule type" value="Genomic_DNA"/>
</dbReference>
<dbReference type="AlphaFoldDB" id="A0A1H8V210"/>
<organism evidence="3 4">
    <name type="scientific">Propionispora vibrioides</name>
    <dbReference type="NCBI Taxonomy" id="112903"/>
    <lineage>
        <taxon>Bacteria</taxon>
        <taxon>Bacillati</taxon>
        <taxon>Bacillota</taxon>
        <taxon>Negativicutes</taxon>
        <taxon>Selenomonadales</taxon>
        <taxon>Sporomusaceae</taxon>
        <taxon>Propionispora</taxon>
    </lineage>
</organism>
<evidence type="ECO:0000313" key="4">
    <source>
        <dbReference type="Proteomes" id="UP000198847"/>
    </source>
</evidence>
<reference evidence="3 4" key="1">
    <citation type="submission" date="2016-10" db="EMBL/GenBank/DDBJ databases">
        <authorList>
            <person name="de Groot N.N."/>
        </authorList>
    </citation>
    <scope>NUCLEOTIDE SEQUENCE [LARGE SCALE GENOMIC DNA]</scope>
    <source>
        <strain evidence="3 4">DSM 13305</strain>
    </source>
</reference>
<feature type="signal peptide" evidence="2">
    <location>
        <begin position="1"/>
        <end position="28"/>
    </location>
</feature>
<evidence type="ECO:0000256" key="1">
    <source>
        <dbReference type="SAM" id="MobiDB-lite"/>
    </source>
</evidence>
<keyword evidence="4" id="KW-1185">Reference proteome</keyword>
<keyword evidence="2" id="KW-0732">Signal</keyword>
<evidence type="ECO:0000313" key="3">
    <source>
        <dbReference type="EMBL" id="SEP09263.1"/>
    </source>
</evidence>
<feature type="compositionally biased region" description="Basic and acidic residues" evidence="1">
    <location>
        <begin position="190"/>
        <end position="222"/>
    </location>
</feature>
<gene>
    <name evidence="3" type="ORF">SAMN04490178_11027</name>
</gene>
<dbReference type="OrthoDB" id="1682928at2"/>
<sequence>MKISLTKKTIGGLLAGTILLSLGGLALAATDTAAPPPDYEARRECPPPGFKDMRQHMTDALTQLVSAGTITQNQADKLTSFFQAKDNERRAEFEKVKAMSEADRRTYFQQKKGTRPDFIGDIKTAAGLSDDQAKAVADAMRPPRPAGPEKGFPDLKNKVTQLVQGGTITQKQSDKIQQFFAAKAEERKAEFEQTKNMTPEERHAYFEQKASDRPDMVKDLKKAAGLSDEQAKKVADALRPPHGPHHGQPPCQPGDNPNQNQ</sequence>
<dbReference type="STRING" id="112903.SAMN04490178_11027"/>
<name>A0A1H8V210_9FIRM</name>
<feature type="chain" id="PRO_5011486129" description="LTXXQ motif family protein" evidence="2">
    <location>
        <begin position="29"/>
        <end position="261"/>
    </location>
</feature>
<evidence type="ECO:0008006" key="5">
    <source>
        <dbReference type="Google" id="ProtNLM"/>
    </source>
</evidence>
<proteinExistence type="predicted"/>
<accession>A0A1H8V210</accession>
<dbReference type="Proteomes" id="UP000198847">
    <property type="component" value="Unassembled WGS sequence"/>
</dbReference>
<protein>
    <recommendedName>
        <fullName evidence="5">LTXXQ motif family protein</fullName>
    </recommendedName>
</protein>